<name>A0A1Y4L7F1_9FIRM</name>
<evidence type="ECO:0000313" key="1">
    <source>
        <dbReference type="EMBL" id="OUP52665.1"/>
    </source>
</evidence>
<accession>A0A1Y4L7F1</accession>
<evidence type="ECO:0000313" key="2">
    <source>
        <dbReference type="Proteomes" id="UP000195897"/>
    </source>
</evidence>
<comment type="caution">
    <text evidence="1">The sequence shown here is derived from an EMBL/GenBank/DDBJ whole genome shotgun (WGS) entry which is preliminary data.</text>
</comment>
<sequence length="74" mass="8741">MKWLHPSFWVNYDKSTYPTVADAQRAIERYCRENGHTCRFLEDDTVEIDGVPHEIYRGYEPGSRGNYGIKCRKL</sequence>
<proteinExistence type="predicted"/>
<organism evidence="1 2">
    <name type="scientific">Butyricicoccus pullicaecorum</name>
    <dbReference type="NCBI Taxonomy" id="501571"/>
    <lineage>
        <taxon>Bacteria</taxon>
        <taxon>Bacillati</taxon>
        <taxon>Bacillota</taxon>
        <taxon>Clostridia</taxon>
        <taxon>Eubacteriales</taxon>
        <taxon>Butyricicoccaceae</taxon>
        <taxon>Butyricicoccus</taxon>
    </lineage>
</organism>
<reference evidence="2" key="1">
    <citation type="submission" date="2017-04" db="EMBL/GenBank/DDBJ databases">
        <title>Function of individual gut microbiota members based on whole genome sequencing of pure cultures obtained from chicken caecum.</title>
        <authorList>
            <person name="Medvecky M."/>
            <person name="Cejkova D."/>
            <person name="Polansky O."/>
            <person name="Karasova D."/>
            <person name="Kubasova T."/>
            <person name="Cizek A."/>
            <person name="Rychlik I."/>
        </authorList>
    </citation>
    <scope>NUCLEOTIDE SEQUENCE [LARGE SCALE GENOMIC DNA]</scope>
    <source>
        <strain evidence="2">An180</strain>
    </source>
</reference>
<dbReference type="EMBL" id="NFKK01000008">
    <property type="protein sequence ID" value="OUP52665.1"/>
    <property type="molecule type" value="Genomic_DNA"/>
</dbReference>
<protein>
    <recommendedName>
        <fullName evidence="3">DUF4318 domain-containing protein</fullName>
    </recommendedName>
</protein>
<dbReference type="RefSeq" id="WP_087372828.1">
    <property type="nucleotide sequence ID" value="NZ_NFKK01000008.1"/>
</dbReference>
<evidence type="ECO:0008006" key="3">
    <source>
        <dbReference type="Google" id="ProtNLM"/>
    </source>
</evidence>
<dbReference type="Proteomes" id="UP000195897">
    <property type="component" value="Unassembled WGS sequence"/>
</dbReference>
<dbReference type="AlphaFoldDB" id="A0A1Y4L7F1"/>
<gene>
    <name evidence="1" type="ORF">B5F17_08135</name>
</gene>